<evidence type="ECO:0000313" key="2">
    <source>
        <dbReference type="EMBL" id="GAA2199419.1"/>
    </source>
</evidence>
<name>A0ABN3BR54_9ACTN</name>
<keyword evidence="3" id="KW-1185">Reference proteome</keyword>
<sequence>MNRQATRAISTASGRLPPAKAAPDGIDAATAAAGAIAVMLWNRTSRNPIASRRSPPLGSPSMRPPDMCQSAATCRLRAFLTPRAPARS</sequence>
<gene>
    <name evidence="2" type="ORF">GCM10009787_46280</name>
</gene>
<comment type="caution">
    <text evidence="2">The sequence shown here is derived from an EMBL/GenBank/DDBJ whole genome shotgun (WGS) entry which is preliminary data.</text>
</comment>
<feature type="region of interest" description="Disordered" evidence="1">
    <location>
        <begin position="46"/>
        <end position="67"/>
    </location>
</feature>
<protein>
    <submittedName>
        <fullName evidence="2">Uncharacterized protein</fullName>
    </submittedName>
</protein>
<dbReference type="EMBL" id="BAAAOQ010000015">
    <property type="protein sequence ID" value="GAA2199419.1"/>
    <property type="molecule type" value="Genomic_DNA"/>
</dbReference>
<accession>A0ABN3BR54</accession>
<dbReference type="Proteomes" id="UP001501391">
    <property type="component" value="Unassembled WGS sequence"/>
</dbReference>
<organism evidence="2 3">
    <name type="scientific">Streptomyces bangladeshensis</name>
    <dbReference type="NCBI Taxonomy" id="295352"/>
    <lineage>
        <taxon>Bacteria</taxon>
        <taxon>Bacillati</taxon>
        <taxon>Actinomycetota</taxon>
        <taxon>Actinomycetes</taxon>
        <taxon>Kitasatosporales</taxon>
        <taxon>Streptomycetaceae</taxon>
        <taxon>Streptomyces</taxon>
    </lineage>
</organism>
<feature type="compositionally biased region" description="Polar residues" evidence="1">
    <location>
        <begin position="1"/>
        <end position="13"/>
    </location>
</feature>
<evidence type="ECO:0000256" key="1">
    <source>
        <dbReference type="SAM" id="MobiDB-lite"/>
    </source>
</evidence>
<proteinExistence type="predicted"/>
<reference evidence="2 3" key="1">
    <citation type="journal article" date="2019" name="Int. J. Syst. Evol. Microbiol.">
        <title>The Global Catalogue of Microorganisms (GCM) 10K type strain sequencing project: providing services to taxonomists for standard genome sequencing and annotation.</title>
        <authorList>
            <consortium name="The Broad Institute Genomics Platform"/>
            <consortium name="The Broad Institute Genome Sequencing Center for Infectious Disease"/>
            <person name="Wu L."/>
            <person name="Ma J."/>
        </authorList>
    </citation>
    <scope>NUCLEOTIDE SEQUENCE [LARGE SCALE GENOMIC DNA]</scope>
    <source>
        <strain evidence="2 3">JCM 14924</strain>
    </source>
</reference>
<evidence type="ECO:0000313" key="3">
    <source>
        <dbReference type="Proteomes" id="UP001501391"/>
    </source>
</evidence>
<feature type="region of interest" description="Disordered" evidence="1">
    <location>
        <begin position="1"/>
        <end position="20"/>
    </location>
</feature>